<evidence type="ECO:0000313" key="1">
    <source>
        <dbReference type="EMBL" id="KMQ79991.1"/>
    </source>
</evidence>
<sequence length="176" mass="18869">MDTPTYNGIDVPEWRCRRARDASIHRIGRAACRVVAAQYPVHAASTDGHAVFFSSAGGKANIVAACVIALLGGSSVEFWWPAILTGVAVWFYAKRPTATALVVAVLACTTLGRHQSQLLGARCSAGNCGRLAHRRELSALEVGVLCLLPGSSDGPVAHSHTDESRWLSFLHERNYS</sequence>
<keyword evidence="2" id="KW-1185">Reference proteome</keyword>
<comment type="caution">
    <text evidence="1">The sequence shown here is derived from an EMBL/GenBank/DDBJ whole genome shotgun (WGS) entry which is preliminary data.</text>
</comment>
<proteinExistence type="predicted"/>
<accession>A0ABR5HKS6</accession>
<organism evidence="1 2">
    <name type="scientific">Candidatus Burkholderia pumila</name>
    <dbReference type="NCBI Taxonomy" id="1090375"/>
    <lineage>
        <taxon>Bacteria</taxon>
        <taxon>Pseudomonadati</taxon>
        <taxon>Pseudomonadota</taxon>
        <taxon>Betaproteobacteria</taxon>
        <taxon>Burkholderiales</taxon>
        <taxon>Burkholderiaceae</taxon>
        <taxon>Burkholderia</taxon>
    </lineage>
</organism>
<gene>
    <name evidence="1" type="ORF">BPMI_02211</name>
</gene>
<evidence type="ECO:0000313" key="2">
    <source>
        <dbReference type="Proteomes" id="UP000242951"/>
    </source>
</evidence>
<reference evidence="1 2" key="1">
    <citation type="submission" date="2015-06" db="EMBL/GenBank/DDBJ databases">
        <title>Comparative genomics of Burkholderia leaf nodule symbionts.</title>
        <authorList>
            <person name="Carlier A."/>
            <person name="Eberl L."/>
            <person name="Pinto-Carbo M."/>
        </authorList>
    </citation>
    <scope>NUCLEOTIDE SEQUENCE [LARGE SCALE GENOMIC DNA]</scope>
    <source>
        <strain evidence="1 2">UZHbot3</strain>
    </source>
</reference>
<protein>
    <submittedName>
        <fullName evidence="1">Conjugative transfer protein TrbP (IncF TraX)</fullName>
    </submittedName>
</protein>
<name>A0ABR5HKS6_9BURK</name>
<dbReference type="EMBL" id="LELG01000201">
    <property type="protein sequence ID" value="KMQ79991.1"/>
    <property type="molecule type" value="Genomic_DNA"/>
</dbReference>
<dbReference type="Proteomes" id="UP000242951">
    <property type="component" value="Unassembled WGS sequence"/>
</dbReference>